<evidence type="ECO:0000256" key="6">
    <source>
        <dbReference type="SAM" id="MobiDB-lite"/>
    </source>
</evidence>
<evidence type="ECO:0000256" key="1">
    <source>
        <dbReference type="ARBA" id="ARBA00004123"/>
    </source>
</evidence>
<evidence type="ECO:0000256" key="3">
    <source>
        <dbReference type="ARBA" id="ARBA00022454"/>
    </source>
</evidence>
<comment type="subcellular location">
    <subcellularLocation>
        <location evidence="2">Chromosome</location>
        <location evidence="2">Telomere</location>
    </subcellularLocation>
    <subcellularLocation>
        <location evidence="1">Nucleus</location>
    </subcellularLocation>
</comment>
<evidence type="ECO:0000313" key="9">
    <source>
        <dbReference type="Proteomes" id="UP001431209"/>
    </source>
</evidence>
<evidence type="ECO:0000256" key="5">
    <source>
        <dbReference type="ARBA" id="ARBA00023242"/>
    </source>
</evidence>
<evidence type="ECO:0000313" key="8">
    <source>
        <dbReference type="EMBL" id="KAL0478497.1"/>
    </source>
</evidence>
<comment type="caution">
    <text evidence="8">The sequence shown here is derived from an EMBL/GenBank/DDBJ whole genome shotgun (WGS) entry which is preliminary data.</text>
</comment>
<keyword evidence="9" id="KW-1185">Reference proteome</keyword>
<dbReference type="Proteomes" id="UP001431209">
    <property type="component" value="Unassembled WGS sequence"/>
</dbReference>
<feature type="region of interest" description="Disordered" evidence="6">
    <location>
        <begin position="228"/>
        <end position="247"/>
    </location>
</feature>
<reference evidence="8 9" key="1">
    <citation type="submission" date="2024-03" db="EMBL/GenBank/DDBJ databases">
        <title>The Acrasis kona genome and developmental transcriptomes reveal deep origins of eukaryotic multicellular pathways.</title>
        <authorList>
            <person name="Sheikh S."/>
            <person name="Fu C.-J."/>
            <person name="Brown M.W."/>
            <person name="Baldauf S.L."/>
        </authorList>
    </citation>
    <scope>NUCLEOTIDE SEQUENCE [LARGE SCALE GENOMIC DNA]</scope>
    <source>
        <strain evidence="8 9">ATCC MYA-3509</strain>
    </source>
</reference>
<dbReference type="GO" id="GO:0005697">
    <property type="term" value="C:telomerase holoenzyme complex"/>
    <property type="evidence" value="ECO:0007669"/>
    <property type="project" value="InterPro"/>
</dbReference>
<feature type="non-terminal residue" evidence="8">
    <location>
        <position position="433"/>
    </location>
</feature>
<name>A0AAW2YMU5_9EUKA</name>
<evidence type="ECO:0000256" key="4">
    <source>
        <dbReference type="ARBA" id="ARBA00022895"/>
    </source>
</evidence>
<evidence type="ECO:0000256" key="2">
    <source>
        <dbReference type="ARBA" id="ARBA00004574"/>
    </source>
</evidence>
<keyword evidence="5" id="KW-0539">Nucleus</keyword>
<dbReference type="AlphaFoldDB" id="A0AAW2YMU5"/>
<feature type="compositionally biased region" description="Low complexity" evidence="6">
    <location>
        <begin position="349"/>
        <end position="360"/>
    </location>
</feature>
<dbReference type="Gene3D" id="2.40.50.960">
    <property type="match status" value="1"/>
</dbReference>
<organism evidence="8 9">
    <name type="scientific">Acrasis kona</name>
    <dbReference type="NCBI Taxonomy" id="1008807"/>
    <lineage>
        <taxon>Eukaryota</taxon>
        <taxon>Discoba</taxon>
        <taxon>Heterolobosea</taxon>
        <taxon>Tetramitia</taxon>
        <taxon>Eutetramitia</taxon>
        <taxon>Acrasidae</taxon>
        <taxon>Acrasis</taxon>
    </lineage>
</organism>
<dbReference type="GO" id="GO:0000781">
    <property type="term" value="C:chromosome, telomeric region"/>
    <property type="evidence" value="ECO:0007669"/>
    <property type="project" value="UniProtKB-SubCell"/>
</dbReference>
<dbReference type="GO" id="GO:0042162">
    <property type="term" value="F:telomeric DNA binding"/>
    <property type="evidence" value="ECO:0007669"/>
    <property type="project" value="InterPro"/>
</dbReference>
<feature type="compositionally biased region" description="Polar residues" evidence="6">
    <location>
        <begin position="231"/>
        <end position="247"/>
    </location>
</feature>
<dbReference type="EMBL" id="JAOPGA020000413">
    <property type="protein sequence ID" value="KAL0478497.1"/>
    <property type="molecule type" value="Genomic_DNA"/>
</dbReference>
<feature type="domain" description="Shelterin complex subunit TPP1/Est3" evidence="7">
    <location>
        <begin position="7"/>
        <end position="98"/>
    </location>
</feature>
<protein>
    <submittedName>
        <fullName evidence="8">RecX</fullName>
    </submittedName>
</protein>
<feature type="region of interest" description="Disordered" evidence="6">
    <location>
        <begin position="343"/>
        <end position="362"/>
    </location>
</feature>
<accession>A0AAW2YMU5</accession>
<keyword evidence="3" id="KW-0158">Chromosome</keyword>
<evidence type="ECO:0000259" key="7">
    <source>
        <dbReference type="Pfam" id="PF10341"/>
    </source>
</evidence>
<keyword evidence="4" id="KW-0779">Telomere</keyword>
<gene>
    <name evidence="8" type="ORF">AKO1_004327</name>
</gene>
<dbReference type="Pfam" id="PF10341">
    <property type="entry name" value="TPP1"/>
    <property type="match status" value="1"/>
</dbReference>
<proteinExistence type="predicted"/>
<sequence length="433" mass="48752">MTSVLRKPWILEEVTAVINEQPRAKYRSLIQVIRIEPHTSGQQLSMVVSDGFHFVDAVISDENLQAFNKSQPEDKPLNKLKGCLFTLKEYEVNVQNDNVEYVLSKLTCLNSDNSFTIGDVKDVRGAIQKQRVPSLPPTKETIQTDGVDDDFHSQDSDYLKISDQDKAKCGNTTGFLQLQTPNVPILTQCDETAMNNSIDQVEDSYQENSMILEDKEQEETISDKTIKEQTHQASQTPPQKSETSKQNSISLITLSTFHTNQEIQESEDEDETNLSCLAFDNLLRSDIVHTLRETPQKSSQPVIEMAQGEQTPHSYSTLLQEELQMSPNSSQEVSKVQITPERNSLQNESSIHSSPIVASSDGAASPNNSFSYICTQEQSQFNDQDEDELMEMCEDSVVMKSPMASPPKKKIKLDDSVDVTTNPIHIYDSWLKY</sequence>
<dbReference type="InterPro" id="IPR019437">
    <property type="entry name" value="TPP1/Est3"/>
</dbReference>
<dbReference type="GO" id="GO:0007004">
    <property type="term" value="P:telomere maintenance via telomerase"/>
    <property type="evidence" value="ECO:0007669"/>
    <property type="project" value="InterPro"/>
</dbReference>